<dbReference type="InterPro" id="IPR035895">
    <property type="entry name" value="HPr-like_sf"/>
</dbReference>
<dbReference type="PRINTS" id="PR00107">
    <property type="entry name" value="PHOSPHOCPHPR"/>
</dbReference>
<sequence length="86" mass="9100">MISRELELRNAGGLHARPATFFAETAAKFEAVVTVKFKDKQADGKRVIGLMRLGAKQGDSVTIVADGADEAEAIESLAGFLAHIDG</sequence>
<keyword evidence="6" id="KW-0598">Phosphotransferase system</keyword>
<evidence type="ECO:0000256" key="4">
    <source>
        <dbReference type="ARBA" id="ARBA00022490"/>
    </source>
</evidence>
<evidence type="ECO:0000259" key="7">
    <source>
        <dbReference type="PROSITE" id="PS51350"/>
    </source>
</evidence>
<evidence type="ECO:0000256" key="2">
    <source>
        <dbReference type="ARBA" id="ARBA00004496"/>
    </source>
</evidence>
<dbReference type="Proteomes" id="UP000307943">
    <property type="component" value="Unassembled WGS sequence"/>
</dbReference>
<evidence type="ECO:0000256" key="3">
    <source>
        <dbReference type="ARBA" id="ARBA00020422"/>
    </source>
</evidence>
<evidence type="ECO:0000256" key="6">
    <source>
        <dbReference type="ARBA" id="ARBA00022683"/>
    </source>
</evidence>
<dbReference type="InterPro" id="IPR000032">
    <property type="entry name" value="HPr-like"/>
</dbReference>
<dbReference type="GO" id="GO:0009401">
    <property type="term" value="P:phosphoenolpyruvate-dependent sugar phosphotransferase system"/>
    <property type="evidence" value="ECO:0007669"/>
    <property type="project" value="UniProtKB-KW"/>
</dbReference>
<keyword evidence="5" id="KW-0762">Sugar transport</keyword>
<proteinExistence type="predicted"/>
<evidence type="ECO:0000313" key="9">
    <source>
        <dbReference type="Proteomes" id="UP000307943"/>
    </source>
</evidence>
<dbReference type="InterPro" id="IPR001020">
    <property type="entry name" value="PTS_HPr_His_P_site"/>
</dbReference>
<reference evidence="8 9" key="1">
    <citation type="submission" date="2019-05" db="EMBL/GenBank/DDBJ databases">
        <title>We sequenced the genome of Paenibacillus hemerocallicola KCTC 33185 for further insight into its adaptation and study the phylogeny of Paenibacillus.</title>
        <authorList>
            <person name="Narsing Rao M.P."/>
        </authorList>
    </citation>
    <scope>NUCLEOTIDE SEQUENCE [LARGE SCALE GENOMIC DNA]</scope>
    <source>
        <strain evidence="8 9">KCTC 33185</strain>
    </source>
</reference>
<dbReference type="CDD" id="cd00367">
    <property type="entry name" value="PTS-HPr_like"/>
    <property type="match status" value="1"/>
</dbReference>
<evidence type="ECO:0000256" key="5">
    <source>
        <dbReference type="ARBA" id="ARBA00022597"/>
    </source>
</evidence>
<comment type="function">
    <text evidence="1">General (non sugar-specific) component of the phosphoenolpyruvate-dependent sugar phosphotransferase system (sugar PTS). This major carbohydrate active-transport system catalyzes the phosphorylation of incoming sugar substrates concomitantly with their translocation across the cell membrane. The phosphoryl group from phosphoenolpyruvate (PEP) is transferred to the phosphoryl carrier protein HPr by enzyme I. Phospho-HPr then transfers it to the PTS EIIA domain.</text>
</comment>
<evidence type="ECO:0000313" key="8">
    <source>
        <dbReference type="EMBL" id="TNJ60864.1"/>
    </source>
</evidence>
<feature type="domain" description="HPr" evidence="7">
    <location>
        <begin position="1"/>
        <end position="86"/>
    </location>
</feature>
<accession>A0A5C4SXM5</accession>
<dbReference type="PROSITE" id="PS00369">
    <property type="entry name" value="PTS_HPR_HIS"/>
    <property type="match status" value="1"/>
</dbReference>
<dbReference type="AlphaFoldDB" id="A0A5C4SXM5"/>
<dbReference type="SUPFAM" id="SSF55594">
    <property type="entry name" value="HPr-like"/>
    <property type="match status" value="1"/>
</dbReference>
<gene>
    <name evidence="8" type="ORF">FE784_35260</name>
</gene>
<dbReference type="PANTHER" id="PTHR33705">
    <property type="entry name" value="PHOSPHOCARRIER PROTEIN HPR"/>
    <property type="match status" value="1"/>
</dbReference>
<name>A0A5C4SXM5_9BACL</name>
<dbReference type="InterPro" id="IPR050399">
    <property type="entry name" value="HPr"/>
</dbReference>
<dbReference type="Gene3D" id="3.30.1340.10">
    <property type="entry name" value="HPr-like"/>
    <property type="match status" value="1"/>
</dbReference>
<keyword evidence="9" id="KW-1185">Reference proteome</keyword>
<keyword evidence="4" id="KW-0963">Cytoplasm</keyword>
<dbReference type="Pfam" id="PF00381">
    <property type="entry name" value="PTS-HPr"/>
    <property type="match status" value="1"/>
</dbReference>
<dbReference type="PANTHER" id="PTHR33705:SF2">
    <property type="entry name" value="PHOSPHOCARRIER PROTEIN NPR"/>
    <property type="match status" value="1"/>
</dbReference>
<evidence type="ECO:0000256" key="1">
    <source>
        <dbReference type="ARBA" id="ARBA00003681"/>
    </source>
</evidence>
<protein>
    <recommendedName>
        <fullName evidence="3">Phosphocarrier protein HPr</fullName>
    </recommendedName>
</protein>
<dbReference type="OrthoDB" id="9809047at2"/>
<comment type="subcellular location">
    <subcellularLocation>
        <location evidence="2">Cytoplasm</location>
    </subcellularLocation>
</comment>
<comment type="caution">
    <text evidence="8">The sequence shown here is derived from an EMBL/GenBank/DDBJ whole genome shotgun (WGS) entry which is preliminary data.</text>
</comment>
<organism evidence="8 9">
    <name type="scientific">Paenibacillus hemerocallicola</name>
    <dbReference type="NCBI Taxonomy" id="1172614"/>
    <lineage>
        <taxon>Bacteria</taxon>
        <taxon>Bacillati</taxon>
        <taxon>Bacillota</taxon>
        <taxon>Bacilli</taxon>
        <taxon>Bacillales</taxon>
        <taxon>Paenibacillaceae</taxon>
        <taxon>Paenibacillus</taxon>
    </lineage>
</organism>
<dbReference type="GO" id="GO:0005737">
    <property type="term" value="C:cytoplasm"/>
    <property type="evidence" value="ECO:0007669"/>
    <property type="project" value="UniProtKB-SubCell"/>
</dbReference>
<dbReference type="NCBIfam" id="TIGR01003">
    <property type="entry name" value="PTS_HPr_family"/>
    <property type="match status" value="1"/>
</dbReference>
<dbReference type="EMBL" id="VDCQ01000079">
    <property type="protein sequence ID" value="TNJ60864.1"/>
    <property type="molecule type" value="Genomic_DNA"/>
</dbReference>
<keyword evidence="5" id="KW-0813">Transport</keyword>
<dbReference type="RefSeq" id="WP_139606934.1">
    <property type="nucleotide sequence ID" value="NZ_VDCQ01000079.1"/>
</dbReference>
<dbReference type="PROSITE" id="PS51350">
    <property type="entry name" value="PTS_HPR_DOM"/>
    <property type="match status" value="1"/>
</dbReference>